<comment type="caution">
    <text evidence="1">The sequence shown here is derived from an EMBL/GenBank/DDBJ whole genome shotgun (WGS) entry which is preliminary data.</text>
</comment>
<gene>
    <name evidence="1" type="ORF">BG61_18065</name>
</gene>
<protein>
    <submittedName>
        <fullName evidence="1">Uncharacterized protein</fullName>
    </submittedName>
</protein>
<dbReference type="RefSeq" id="WP_035938756.1">
    <property type="nucleotide sequence ID" value="NZ_CADFFX010000015.1"/>
</dbReference>
<reference evidence="1 2" key="1">
    <citation type="submission" date="2014-03" db="EMBL/GenBank/DDBJ databases">
        <title>Draft Genome Sequences of Four Burkholderia Strains.</title>
        <authorList>
            <person name="Liu X.Y."/>
            <person name="Li C.X."/>
            <person name="Xu J.H."/>
        </authorList>
    </citation>
    <scope>NUCLEOTIDE SEQUENCE [LARGE SCALE GENOMIC DNA]</scope>
    <source>
        <strain evidence="1 2">DSM 50014</strain>
    </source>
</reference>
<keyword evidence="2" id="KW-1185">Reference proteome</keyword>
<dbReference type="Proteomes" id="UP000027466">
    <property type="component" value="Unassembled WGS sequence"/>
</dbReference>
<accession>A0A069PVN4</accession>
<evidence type="ECO:0000313" key="2">
    <source>
        <dbReference type="Proteomes" id="UP000027466"/>
    </source>
</evidence>
<evidence type="ECO:0000313" key="1">
    <source>
        <dbReference type="EMBL" id="KDR41411.1"/>
    </source>
</evidence>
<dbReference type="EMBL" id="JFHC01000028">
    <property type="protein sequence ID" value="KDR41411.1"/>
    <property type="molecule type" value="Genomic_DNA"/>
</dbReference>
<proteinExistence type="predicted"/>
<organism evidence="1 2">
    <name type="scientific">Caballeronia glathei</name>
    <dbReference type="NCBI Taxonomy" id="60547"/>
    <lineage>
        <taxon>Bacteria</taxon>
        <taxon>Pseudomonadati</taxon>
        <taxon>Pseudomonadota</taxon>
        <taxon>Betaproteobacteria</taxon>
        <taxon>Burkholderiales</taxon>
        <taxon>Burkholderiaceae</taxon>
        <taxon>Caballeronia</taxon>
    </lineage>
</organism>
<name>A0A069PVN4_9BURK</name>
<sequence length="108" mass="11899">MVRVELPDEIVEHCKSLCLSAPFDLPSEQGEEHSKVLPAVSLLKMLRRFLDGCSHRSRVQHAGKMRCALRQFDLVLPCAPSFIGGLPASAQVHGVVAAMAFPWPVHSR</sequence>
<dbReference type="AlphaFoldDB" id="A0A069PVN4"/>